<dbReference type="AlphaFoldDB" id="A0AAV7HCZ0"/>
<accession>A0AAV7HCZ0</accession>
<feature type="compositionally biased region" description="Basic and acidic residues" evidence="1">
    <location>
        <begin position="46"/>
        <end position="65"/>
    </location>
</feature>
<sequence length="99" mass="10707">MVGEIEEVIAAEDFPEVNASEQLVQALPEQFPADPISPKIETTTFSKEETETRAKEKEKTADGEKKGRLETTLMSALVISSVVAAAIGVAFLISKIKKT</sequence>
<gene>
    <name evidence="3" type="ORF">IEQ34_005406</name>
</gene>
<dbReference type="Proteomes" id="UP000775213">
    <property type="component" value="Unassembled WGS sequence"/>
</dbReference>
<comment type="caution">
    <text evidence="3">The sequence shown here is derived from an EMBL/GenBank/DDBJ whole genome shotgun (WGS) entry which is preliminary data.</text>
</comment>
<reference evidence="3 4" key="1">
    <citation type="journal article" date="2021" name="Hortic Res">
        <title>Chromosome-scale assembly of the Dendrobium chrysotoxum genome enhances the understanding of orchid evolution.</title>
        <authorList>
            <person name="Zhang Y."/>
            <person name="Zhang G.Q."/>
            <person name="Zhang D."/>
            <person name="Liu X.D."/>
            <person name="Xu X.Y."/>
            <person name="Sun W.H."/>
            <person name="Yu X."/>
            <person name="Zhu X."/>
            <person name="Wang Z.W."/>
            <person name="Zhao X."/>
            <person name="Zhong W.Y."/>
            <person name="Chen H."/>
            <person name="Yin W.L."/>
            <person name="Huang T."/>
            <person name="Niu S.C."/>
            <person name="Liu Z.J."/>
        </authorList>
    </citation>
    <scope>NUCLEOTIDE SEQUENCE [LARGE SCALE GENOMIC DNA]</scope>
    <source>
        <strain evidence="3">Lindl</strain>
    </source>
</reference>
<keyword evidence="4" id="KW-1185">Reference proteome</keyword>
<feature type="transmembrane region" description="Helical" evidence="2">
    <location>
        <begin position="73"/>
        <end position="93"/>
    </location>
</feature>
<keyword evidence="2" id="KW-0472">Membrane</keyword>
<evidence type="ECO:0000313" key="4">
    <source>
        <dbReference type="Proteomes" id="UP000775213"/>
    </source>
</evidence>
<dbReference type="EMBL" id="JAGFBR010000006">
    <property type="protein sequence ID" value="KAH0465303.1"/>
    <property type="molecule type" value="Genomic_DNA"/>
</dbReference>
<keyword evidence="2" id="KW-0812">Transmembrane</keyword>
<protein>
    <submittedName>
        <fullName evidence="3">Uncharacterized protein</fullName>
    </submittedName>
</protein>
<evidence type="ECO:0000313" key="3">
    <source>
        <dbReference type="EMBL" id="KAH0465303.1"/>
    </source>
</evidence>
<proteinExistence type="predicted"/>
<organism evidence="3 4">
    <name type="scientific">Dendrobium chrysotoxum</name>
    <name type="common">Orchid</name>
    <dbReference type="NCBI Taxonomy" id="161865"/>
    <lineage>
        <taxon>Eukaryota</taxon>
        <taxon>Viridiplantae</taxon>
        <taxon>Streptophyta</taxon>
        <taxon>Embryophyta</taxon>
        <taxon>Tracheophyta</taxon>
        <taxon>Spermatophyta</taxon>
        <taxon>Magnoliopsida</taxon>
        <taxon>Liliopsida</taxon>
        <taxon>Asparagales</taxon>
        <taxon>Orchidaceae</taxon>
        <taxon>Epidendroideae</taxon>
        <taxon>Malaxideae</taxon>
        <taxon>Dendrobiinae</taxon>
        <taxon>Dendrobium</taxon>
    </lineage>
</organism>
<evidence type="ECO:0000256" key="2">
    <source>
        <dbReference type="SAM" id="Phobius"/>
    </source>
</evidence>
<name>A0AAV7HCZ0_DENCH</name>
<evidence type="ECO:0000256" key="1">
    <source>
        <dbReference type="SAM" id="MobiDB-lite"/>
    </source>
</evidence>
<feature type="region of interest" description="Disordered" evidence="1">
    <location>
        <begin position="31"/>
        <end position="65"/>
    </location>
</feature>
<keyword evidence="2" id="KW-1133">Transmembrane helix</keyword>